<dbReference type="PANTHER" id="PTHR46492">
    <property type="entry name" value="DYNEIN ASSEMBLY FACTOR 4, AXONEMAL"/>
    <property type="match status" value="1"/>
</dbReference>
<keyword evidence="2" id="KW-0802">TPR repeat</keyword>
<comment type="catalytic activity">
    <reaction evidence="1">
        <text>[protein]-peptidylproline (omega=180) = [protein]-peptidylproline (omega=0)</text>
        <dbReference type="Rhea" id="RHEA:16237"/>
        <dbReference type="Rhea" id="RHEA-COMP:10747"/>
        <dbReference type="Rhea" id="RHEA-COMP:10748"/>
        <dbReference type="ChEBI" id="CHEBI:83833"/>
        <dbReference type="ChEBI" id="CHEBI:83834"/>
        <dbReference type="EC" id="5.2.1.8"/>
    </reaction>
</comment>
<keyword evidence="1" id="KW-0697">Rotamase</keyword>
<dbReference type="GO" id="GO:0003755">
    <property type="term" value="F:peptidyl-prolyl cis-trans isomerase activity"/>
    <property type="evidence" value="ECO:0007669"/>
    <property type="project" value="UniProtKB-KW"/>
</dbReference>
<keyword evidence="1" id="KW-0413">Isomerase</keyword>
<dbReference type="InterPro" id="IPR001179">
    <property type="entry name" value="PPIase_FKBP_dom"/>
</dbReference>
<dbReference type="InterPro" id="IPR008978">
    <property type="entry name" value="HSP20-like_chaperone"/>
</dbReference>
<dbReference type="InterPro" id="IPR052004">
    <property type="entry name" value="Dynein_assembly_factor_4"/>
</dbReference>
<feature type="compositionally biased region" description="Low complexity" evidence="4">
    <location>
        <begin position="632"/>
        <end position="643"/>
    </location>
</feature>
<feature type="domain" description="PPIase FKBP-type" evidence="5">
    <location>
        <begin position="702"/>
        <end position="792"/>
    </location>
</feature>
<dbReference type="Gene3D" id="1.25.40.10">
    <property type="entry name" value="Tetratricopeptide repeat domain"/>
    <property type="match status" value="3"/>
</dbReference>
<dbReference type="InterPro" id="IPR019734">
    <property type="entry name" value="TPR_rpt"/>
</dbReference>
<feature type="repeat" description="TPR" evidence="2">
    <location>
        <begin position="573"/>
        <end position="606"/>
    </location>
</feature>
<evidence type="ECO:0000259" key="5">
    <source>
        <dbReference type="PROSITE" id="PS50059"/>
    </source>
</evidence>
<dbReference type="GO" id="GO:0036158">
    <property type="term" value="P:outer dynein arm assembly"/>
    <property type="evidence" value="ECO:0007669"/>
    <property type="project" value="TreeGrafter"/>
</dbReference>
<evidence type="ECO:0000256" key="4">
    <source>
        <dbReference type="SAM" id="MobiDB-lite"/>
    </source>
</evidence>
<sequence length="795" mass="86115">MPLTAEYTWRQTASSVVLEVPLKSASAKGVDVLASETYVKISFERYLLELFLPAPIEDTKCVARVKAKHLVLTLPKASEGLWSDVTQNLSKEDAKLRRVEAIEAKATKEQQLAERAKDRKAEDERKALRKQMALEEDERQFLDHLKAEEKREAEESVYRTLGGLKQGQTAASGPSAAPKPIEAARPHAESDELDEDELIQEMLAEAREGGENPVTDFQELEEDEAQDKSSEDSEFEMLEYSELEDPGAVPEEEEEEVQYTAPPRAGGKVKFNFTPRIFPTPMRESKQVEEEDWIAKNRSHLRKNPMLKPQLDALDIEDSDPTWLKGKGDDLYRSRDYRAAVNAYTTALELSPDMLPALANRSACYLQLGELVRCLEDCENLLTTVDTIAMSPDAVPDDPIHGAMRVKALARQGTALCQQGNYDQALKALAKAAWLAPGDQALEADKSRVSKLCKCAELKRGADGKLAGGDLEGALAQYTAALALEPTFVSAVSNRAACLLALGRFKECVDDCSTALALLQVDPAAAAAAAAIGEEQPHFVRQEKQQELLGSSAGLPTGPLPPAGSAKRRTWVLKTIARRGHAYAELGRLSLAVVDFQVATSLAPEDENLKNDLQLLQAQLASQGDAEPESVPTLAPPDSATSAPSPPPSTSPSPPPQSEDVSASPMPPPPAEPVMQPVDGCKTTMAVLSPAPSPASPAVRKGCKVTVHAKGSLVSSGLEFWNTKRNRQTFSYNAGVGAVIKGWDRGCLGMKVGERRLLLIPAEEGYGHMGFQSWGIPPNAALKFELECVSVAPSS</sequence>
<feature type="repeat" description="TPR" evidence="2">
    <location>
        <begin position="406"/>
        <end position="439"/>
    </location>
</feature>
<feature type="region of interest" description="Disordered" evidence="4">
    <location>
        <begin position="621"/>
        <end position="677"/>
    </location>
</feature>
<dbReference type="InterPro" id="IPR011990">
    <property type="entry name" value="TPR-like_helical_dom_sf"/>
</dbReference>
<feature type="region of interest" description="Disordered" evidence="4">
    <location>
        <begin position="241"/>
        <end position="272"/>
    </location>
</feature>
<dbReference type="Pfam" id="PF00254">
    <property type="entry name" value="FKBP_C"/>
    <property type="match status" value="1"/>
</dbReference>
<dbReference type="InterPro" id="IPR007052">
    <property type="entry name" value="CS_dom"/>
</dbReference>
<dbReference type="Gene3D" id="3.10.50.40">
    <property type="match status" value="1"/>
</dbReference>
<dbReference type="PANTHER" id="PTHR46492:SF1">
    <property type="entry name" value="DYNEIN AXONEMAL ASSEMBLY FACTOR 4"/>
    <property type="match status" value="1"/>
</dbReference>
<dbReference type="SUPFAM" id="SSF54534">
    <property type="entry name" value="FKBP-like"/>
    <property type="match status" value="1"/>
</dbReference>
<proteinExistence type="predicted"/>
<dbReference type="AlphaFoldDB" id="A0A7S2RPP7"/>
<dbReference type="EC" id="5.2.1.8" evidence="1"/>
<dbReference type="SUPFAM" id="SSF49764">
    <property type="entry name" value="HSP20-like chaperones"/>
    <property type="match status" value="1"/>
</dbReference>
<feature type="domain" description="CS" evidence="6">
    <location>
        <begin position="2"/>
        <end position="86"/>
    </location>
</feature>
<dbReference type="EMBL" id="HBHJ01010314">
    <property type="protein sequence ID" value="CAD9677199.1"/>
    <property type="molecule type" value="Transcribed_RNA"/>
</dbReference>
<dbReference type="Pfam" id="PF04969">
    <property type="entry name" value="CS"/>
    <property type="match status" value="1"/>
</dbReference>
<organism evidence="7">
    <name type="scientific">Rhizochromulina marina</name>
    <dbReference type="NCBI Taxonomy" id="1034831"/>
    <lineage>
        <taxon>Eukaryota</taxon>
        <taxon>Sar</taxon>
        <taxon>Stramenopiles</taxon>
        <taxon>Ochrophyta</taxon>
        <taxon>Dictyochophyceae</taxon>
        <taxon>Rhizochromulinales</taxon>
        <taxon>Rhizochromulina</taxon>
    </lineage>
</organism>
<feature type="compositionally biased region" description="Acidic residues" evidence="4">
    <location>
        <begin position="241"/>
        <end position="257"/>
    </location>
</feature>
<name>A0A7S2RPP7_9STRA</name>
<dbReference type="SMART" id="SM00028">
    <property type="entry name" value="TPR"/>
    <property type="match status" value="6"/>
</dbReference>
<gene>
    <name evidence="7" type="ORF">RMAR1173_LOCUS6710</name>
</gene>
<evidence type="ECO:0000256" key="3">
    <source>
        <dbReference type="SAM" id="Coils"/>
    </source>
</evidence>
<dbReference type="PROSITE" id="PS50059">
    <property type="entry name" value="FKBP_PPIASE"/>
    <property type="match status" value="1"/>
</dbReference>
<evidence type="ECO:0000256" key="2">
    <source>
        <dbReference type="PROSITE-ProRule" id="PRU00339"/>
    </source>
</evidence>
<dbReference type="InterPro" id="IPR046357">
    <property type="entry name" value="PPIase_dom_sf"/>
</dbReference>
<reference evidence="7" key="1">
    <citation type="submission" date="2021-01" db="EMBL/GenBank/DDBJ databases">
        <authorList>
            <person name="Corre E."/>
            <person name="Pelletier E."/>
            <person name="Niang G."/>
            <person name="Scheremetjew M."/>
            <person name="Finn R."/>
            <person name="Kale V."/>
            <person name="Holt S."/>
            <person name="Cochrane G."/>
            <person name="Meng A."/>
            <person name="Brown T."/>
            <person name="Cohen L."/>
        </authorList>
    </citation>
    <scope>NUCLEOTIDE SEQUENCE</scope>
    <source>
        <strain evidence="7">CCMP1243</strain>
    </source>
</reference>
<keyword evidence="3" id="KW-0175">Coiled coil</keyword>
<protein>
    <recommendedName>
        <fullName evidence="1">peptidylprolyl isomerase</fullName>
        <ecNumber evidence="1">5.2.1.8</ecNumber>
    </recommendedName>
</protein>
<feature type="compositionally biased region" description="Pro residues" evidence="4">
    <location>
        <begin position="644"/>
        <end position="657"/>
    </location>
</feature>
<dbReference type="PROSITE" id="PS50005">
    <property type="entry name" value="TPR"/>
    <property type="match status" value="3"/>
</dbReference>
<dbReference type="Pfam" id="PF13432">
    <property type="entry name" value="TPR_16"/>
    <property type="match status" value="2"/>
</dbReference>
<feature type="repeat" description="TPR" evidence="2">
    <location>
        <begin position="321"/>
        <end position="354"/>
    </location>
</feature>
<evidence type="ECO:0000259" key="6">
    <source>
        <dbReference type="PROSITE" id="PS51203"/>
    </source>
</evidence>
<dbReference type="Gene3D" id="2.60.40.790">
    <property type="match status" value="1"/>
</dbReference>
<dbReference type="SUPFAM" id="SSF48452">
    <property type="entry name" value="TPR-like"/>
    <property type="match status" value="2"/>
</dbReference>
<dbReference type="GO" id="GO:0036159">
    <property type="term" value="P:inner dynein arm assembly"/>
    <property type="evidence" value="ECO:0007669"/>
    <property type="project" value="TreeGrafter"/>
</dbReference>
<feature type="coiled-coil region" evidence="3">
    <location>
        <begin position="99"/>
        <end position="138"/>
    </location>
</feature>
<dbReference type="PROSITE" id="PS51203">
    <property type="entry name" value="CS"/>
    <property type="match status" value="1"/>
</dbReference>
<accession>A0A7S2RPP7</accession>
<feature type="region of interest" description="Disordered" evidence="4">
    <location>
        <begin position="164"/>
        <end position="194"/>
    </location>
</feature>
<evidence type="ECO:0000313" key="7">
    <source>
        <dbReference type="EMBL" id="CAD9677199.1"/>
    </source>
</evidence>
<evidence type="ECO:0000256" key="1">
    <source>
        <dbReference type="PROSITE-ProRule" id="PRU00277"/>
    </source>
</evidence>
<dbReference type="GO" id="GO:0003341">
    <property type="term" value="P:cilium movement"/>
    <property type="evidence" value="ECO:0007669"/>
    <property type="project" value="TreeGrafter"/>
</dbReference>